<keyword evidence="10" id="KW-1185">Reference proteome</keyword>
<comment type="caution">
    <text evidence="4">Lacks conserved residue(s) required for the propagation of feature annotation.</text>
</comment>
<evidence type="ECO:0000256" key="5">
    <source>
        <dbReference type="PIRSR" id="PIRSR001430-1"/>
    </source>
</evidence>
<evidence type="ECO:0000256" key="2">
    <source>
        <dbReference type="ARBA" id="ARBA00022694"/>
    </source>
</evidence>
<gene>
    <name evidence="4" type="primary">truA</name>
    <name evidence="9" type="ORF">CLW00_10343</name>
</gene>
<dbReference type="SUPFAM" id="SSF55120">
    <property type="entry name" value="Pseudouridine synthase"/>
    <property type="match status" value="1"/>
</dbReference>
<evidence type="ECO:0000256" key="4">
    <source>
        <dbReference type="HAMAP-Rule" id="MF_00171"/>
    </source>
</evidence>
<sequence length="250" mass="28669">MEMKRYFLELAYNGNNFHGWQTQKNAHSVQAEIEKGLSLLLGKPTSIQGSGRTDTGVHASQQFAHFDSDTTLDRPSFLKKLNGILGKDIAIYDLIPVKEDVHARFNAVEREYLYKCNLRKNPFDHESSWLLFQMPDVQKMNEAASMLLEYEDFQSFSKVKTAVNNFRCEIKQAFWEQKGHELFFHITANRFLRGMVRAIVGTLMEVGLGKISLDDFKVIIESKNRTNAKSSAPAKGLYLCRVSYPEDIFI</sequence>
<dbReference type="PIRSF" id="PIRSF001430">
    <property type="entry name" value="tRNA_psdUrid_synth"/>
    <property type="match status" value="1"/>
</dbReference>
<evidence type="ECO:0000259" key="8">
    <source>
        <dbReference type="Pfam" id="PF01416"/>
    </source>
</evidence>
<dbReference type="AlphaFoldDB" id="A0A2T0WQE0"/>
<dbReference type="PANTHER" id="PTHR11142">
    <property type="entry name" value="PSEUDOURIDYLATE SYNTHASE"/>
    <property type="match status" value="1"/>
</dbReference>
<evidence type="ECO:0000256" key="6">
    <source>
        <dbReference type="PIRSR" id="PIRSR001430-2"/>
    </source>
</evidence>
<dbReference type="CDD" id="cd02570">
    <property type="entry name" value="PseudoU_synth_EcTruA"/>
    <property type="match status" value="1"/>
</dbReference>
<dbReference type="PANTHER" id="PTHR11142:SF0">
    <property type="entry name" value="TRNA PSEUDOURIDINE SYNTHASE-LIKE 1"/>
    <property type="match status" value="1"/>
</dbReference>
<dbReference type="NCBIfam" id="TIGR00071">
    <property type="entry name" value="hisT_truA"/>
    <property type="match status" value="1"/>
</dbReference>
<dbReference type="Pfam" id="PF01416">
    <property type="entry name" value="PseudoU_synth_1"/>
    <property type="match status" value="1"/>
</dbReference>
<reference evidence="9 10" key="1">
    <citation type="submission" date="2018-03" db="EMBL/GenBank/DDBJ databases">
        <title>Genomic Encyclopedia of Archaeal and Bacterial Type Strains, Phase II (KMG-II): from individual species to whole genera.</title>
        <authorList>
            <person name="Goeker M."/>
        </authorList>
    </citation>
    <scope>NUCLEOTIDE SEQUENCE [LARGE SCALE GENOMIC DNA]</scope>
    <source>
        <strain evidence="9 10">DSM 27929</strain>
    </source>
</reference>
<dbReference type="OrthoDB" id="9811823at2"/>
<evidence type="ECO:0000313" key="10">
    <source>
        <dbReference type="Proteomes" id="UP000238157"/>
    </source>
</evidence>
<feature type="active site" description="Nucleophile" evidence="4 5">
    <location>
        <position position="54"/>
    </location>
</feature>
<evidence type="ECO:0000256" key="1">
    <source>
        <dbReference type="ARBA" id="ARBA00009375"/>
    </source>
</evidence>
<dbReference type="Gene3D" id="3.30.70.660">
    <property type="entry name" value="Pseudouridine synthase I, catalytic domain, C-terminal subdomain"/>
    <property type="match status" value="1"/>
</dbReference>
<feature type="binding site" evidence="4 6">
    <location>
        <position position="112"/>
    </location>
    <ligand>
        <name>substrate</name>
    </ligand>
</feature>
<organism evidence="9 10">
    <name type="scientific">Mongoliibacter ruber</name>
    <dbReference type="NCBI Taxonomy" id="1750599"/>
    <lineage>
        <taxon>Bacteria</taxon>
        <taxon>Pseudomonadati</taxon>
        <taxon>Bacteroidota</taxon>
        <taxon>Cytophagia</taxon>
        <taxon>Cytophagales</taxon>
        <taxon>Cyclobacteriaceae</taxon>
        <taxon>Mongoliibacter</taxon>
    </lineage>
</organism>
<dbReference type="InterPro" id="IPR001406">
    <property type="entry name" value="PsdUridine_synth_TruA"/>
</dbReference>
<proteinExistence type="inferred from homology"/>
<dbReference type="InterPro" id="IPR020094">
    <property type="entry name" value="TruA/RsuA/RluB/E/F_N"/>
</dbReference>
<dbReference type="HAMAP" id="MF_00171">
    <property type="entry name" value="TruA"/>
    <property type="match status" value="1"/>
</dbReference>
<dbReference type="InterPro" id="IPR020103">
    <property type="entry name" value="PsdUridine_synth_cat_dom_sf"/>
</dbReference>
<comment type="catalytic activity">
    <reaction evidence="4 7">
        <text>uridine(38/39/40) in tRNA = pseudouridine(38/39/40) in tRNA</text>
        <dbReference type="Rhea" id="RHEA:22376"/>
        <dbReference type="Rhea" id="RHEA-COMP:10085"/>
        <dbReference type="Rhea" id="RHEA-COMP:10087"/>
        <dbReference type="ChEBI" id="CHEBI:65314"/>
        <dbReference type="ChEBI" id="CHEBI:65315"/>
        <dbReference type="EC" id="5.4.99.12"/>
    </reaction>
</comment>
<dbReference type="GO" id="GO:0003723">
    <property type="term" value="F:RNA binding"/>
    <property type="evidence" value="ECO:0007669"/>
    <property type="project" value="InterPro"/>
</dbReference>
<dbReference type="EC" id="5.4.99.12" evidence="4"/>
<evidence type="ECO:0000256" key="3">
    <source>
        <dbReference type="ARBA" id="ARBA00023235"/>
    </source>
</evidence>
<name>A0A2T0WQE0_9BACT</name>
<protein>
    <recommendedName>
        <fullName evidence="4">tRNA pseudouridine synthase A</fullName>
        <ecNumber evidence="4">5.4.99.12</ecNumber>
    </recommendedName>
    <alternativeName>
        <fullName evidence="4">tRNA pseudouridine(38-40) synthase</fullName>
    </alternativeName>
    <alternativeName>
        <fullName evidence="4">tRNA pseudouridylate synthase I</fullName>
    </alternativeName>
    <alternativeName>
        <fullName evidence="4">tRNA-uridine isomerase I</fullName>
    </alternativeName>
</protein>
<feature type="domain" description="Pseudouridine synthase I TruA alpha/beta" evidence="8">
    <location>
        <begin position="150"/>
        <end position="245"/>
    </location>
</feature>
<comment type="similarity">
    <text evidence="1 4 7">Belongs to the tRNA pseudouridine synthase TruA family.</text>
</comment>
<dbReference type="InterPro" id="IPR020095">
    <property type="entry name" value="PsdUridine_synth_TruA_C"/>
</dbReference>
<dbReference type="Proteomes" id="UP000238157">
    <property type="component" value="Unassembled WGS sequence"/>
</dbReference>
<comment type="caution">
    <text evidence="9">The sequence shown here is derived from an EMBL/GenBank/DDBJ whole genome shotgun (WGS) entry which is preliminary data.</text>
</comment>
<dbReference type="EMBL" id="PVTR01000003">
    <property type="protein sequence ID" value="PRY88923.1"/>
    <property type="molecule type" value="Genomic_DNA"/>
</dbReference>
<dbReference type="FunFam" id="3.30.70.580:FF:000001">
    <property type="entry name" value="tRNA pseudouridine synthase A"/>
    <property type="match status" value="1"/>
</dbReference>
<comment type="function">
    <text evidence="4">Formation of pseudouridine at positions 38, 39 and 40 in the anticodon stem and loop of transfer RNAs.</text>
</comment>
<dbReference type="Gene3D" id="3.30.70.580">
    <property type="entry name" value="Pseudouridine synthase I, catalytic domain, N-terminal subdomain"/>
    <property type="match status" value="1"/>
</dbReference>
<dbReference type="GO" id="GO:0031119">
    <property type="term" value="P:tRNA pseudouridine synthesis"/>
    <property type="evidence" value="ECO:0007669"/>
    <property type="project" value="UniProtKB-UniRule"/>
</dbReference>
<evidence type="ECO:0000256" key="7">
    <source>
        <dbReference type="RuleBase" id="RU003792"/>
    </source>
</evidence>
<keyword evidence="2 4" id="KW-0819">tRNA processing</keyword>
<evidence type="ECO:0000313" key="9">
    <source>
        <dbReference type="EMBL" id="PRY88923.1"/>
    </source>
</evidence>
<keyword evidence="3 4" id="KW-0413">Isomerase</keyword>
<dbReference type="RefSeq" id="WP_106132729.1">
    <property type="nucleotide sequence ID" value="NZ_PVTR01000003.1"/>
</dbReference>
<dbReference type="InterPro" id="IPR020097">
    <property type="entry name" value="PsdUridine_synth_TruA_a/b_dom"/>
</dbReference>
<accession>A0A2T0WQE0</accession>
<dbReference type="GO" id="GO:0160147">
    <property type="term" value="F:tRNA pseudouridine(38-40) synthase activity"/>
    <property type="evidence" value="ECO:0007669"/>
    <property type="project" value="UniProtKB-EC"/>
</dbReference>
<comment type="subunit">
    <text evidence="4">Homodimer.</text>
</comment>